<dbReference type="PROSITE" id="PS50011">
    <property type="entry name" value="PROTEIN_KINASE_DOM"/>
    <property type="match status" value="1"/>
</dbReference>
<dbReference type="GO" id="GO:0005524">
    <property type="term" value="F:ATP binding"/>
    <property type="evidence" value="ECO:0007669"/>
    <property type="project" value="UniProtKB-UniRule"/>
</dbReference>
<dbReference type="GO" id="GO:0004674">
    <property type="term" value="F:protein serine/threonine kinase activity"/>
    <property type="evidence" value="ECO:0007669"/>
    <property type="project" value="UniProtKB-KW"/>
</dbReference>
<dbReference type="PROSITE" id="PS00107">
    <property type="entry name" value="PROTEIN_KINASE_ATP"/>
    <property type="match status" value="1"/>
</dbReference>
<dbReference type="Pfam" id="PF00069">
    <property type="entry name" value="Pkinase"/>
    <property type="match status" value="1"/>
</dbReference>
<dbReference type="SUPFAM" id="SSF56112">
    <property type="entry name" value="Protein kinase-like (PK-like)"/>
    <property type="match status" value="1"/>
</dbReference>
<dbReference type="SMART" id="SM00220">
    <property type="entry name" value="S_TKc"/>
    <property type="match status" value="1"/>
</dbReference>
<dbReference type="InterPro" id="IPR000719">
    <property type="entry name" value="Prot_kinase_dom"/>
</dbReference>
<dbReference type="InterPro" id="IPR011009">
    <property type="entry name" value="Kinase-like_dom_sf"/>
</dbReference>
<feature type="binding site" evidence="4">
    <location>
        <position position="56"/>
    </location>
    <ligand>
        <name>ATP</name>
        <dbReference type="ChEBI" id="CHEBI:30616"/>
    </ligand>
</feature>
<dbReference type="Gene3D" id="3.30.530.20">
    <property type="match status" value="1"/>
</dbReference>
<feature type="compositionally biased region" description="Polar residues" evidence="6">
    <location>
        <begin position="481"/>
        <end position="499"/>
    </location>
</feature>
<dbReference type="SUPFAM" id="SSF55961">
    <property type="entry name" value="Bet v1-like"/>
    <property type="match status" value="1"/>
</dbReference>
<keyword evidence="1" id="KW-0723">Serine/threonine-protein kinase</keyword>
<gene>
    <name evidence="8" type="ORF">TL16_g09148</name>
</gene>
<evidence type="ECO:0000313" key="8">
    <source>
        <dbReference type="EMBL" id="GMH82108.1"/>
    </source>
</evidence>
<dbReference type="PANTHER" id="PTHR44329">
    <property type="entry name" value="SERINE/THREONINE-PROTEIN KINASE TNNI3K-RELATED"/>
    <property type="match status" value="1"/>
</dbReference>
<protein>
    <recommendedName>
        <fullName evidence="7">Protein kinase domain-containing protein</fullName>
    </recommendedName>
</protein>
<evidence type="ECO:0000259" key="7">
    <source>
        <dbReference type="PROSITE" id="PS50011"/>
    </source>
</evidence>
<evidence type="ECO:0000256" key="1">
    <source>
        <dbReference type="ARBA" id="ARBA00022527"/>
    </source>
</evidence>
<keyword evidence="1" id="KW-0418">Kinase</keyword>
<evidence type="ECO:0000256" key="6">
    <source>
        <dbReference type="SAM" id="MobiDB-lite"/>
    </source>
</evidence>
<evidence type="ECO:0000313" key="9">
    <source>
        <dbReference type="Proteomes" id="UP001162640"/>
    </source>
</evidence>
<dbReference type="Gene3D" id="1.10.510.10">
    <property type="entry name" value="Transferase(Phosphotransferase) domain 1"/>
    <property type="match status" value="2"/>
</dbReference>
<organism evidence="8 9">
    <name type="scientific">Triparma laevis f. inornata</name>
    <dbReference type="NCBI Taxonomy" id="1714386"/>
    <lineage>
        <taxon>Eukaryota</taxon>
        <taxon>Sar</taxon>
        <taxon>Stramenopiles</taxon>
        <taxon>Ochrophyta</taxon>
        <taxon>Bolidophyceae</taxon>
        <taxon>Parmales</taxon>
        <taxon>Triparmaceae</taxon>
        <taxon>Triparma</taxon>
    </lineage>
</organism>
<dbReference type="AlphaFoldDB" id="A0A9W7EM30"/>
<keyword evidence="5" id="KW-0175">Coiled coil</keyword>
<dbReference type="Pfam" id="PF07714">
    <property type="entry name" value="PK_Tyr_Ser-Thr"/>
    <property type="match status" value="1"/>
</dbReference>
<dbReference type="Proteomes" id="UP001162640">
    <property type="component" value="Unassembled WGS sequence"/>
</dbReference>
<feature type="coiled-coil region" evidence="5">
    <location>
        <begin position="540"/>
        <end position="579"/>
    </location>
</feature>
<keyword evidence="3 4" id="KW-0067">ATP-binding</keyword>
<feature type="region of interest" description="Disordered" evidence="6">
    <location>
        <begin position="481"/>
        <end position="511"/>
    </location>
</feature>
<keyword evidence="2 4" id="KW-0547">Nucleotide-binding</keyword>
<evidence type="ECO:0000256" key="4">
    <source>
        <dbReference type="PROSITE-ProRule" id="PRU10141"/>
    </source>
</evidence>
<proteinExistence type="predicted"/>
<name>A0A9W7EM30_9STRA</name>
<feature type="domain" description="Protein kinase" evidence="7">
    <location>
        <begin position="29"/>
        <end position="557"/>
    </location>
</feature>
<dbReference type="PANTHER" id="PTHR44329:SF260">
    <property type="entry name" value="PROTEIN KINASE DOMAIN-CONTAINING PROTEIN"/>
    <property type="match status" value="1"/>
</dbReference>
<dbReference type="EMBL" id="BLQM01000309">
    <property type="protein sequence ID" value="GMH82108.1"/>
    <property type="molecule type" value="Genomic_DNA"/>
</dbReference>
<reference evidence="9" key="1">
    <citation type="journal article" date="2023" name="Commun. Biol.">
        <title>Genome analysis of Parmales, the sister group of diatoms, reveals the evolutionary specialization of diatoms from phago-mixotrophs to photoautotrophs.</title>
        <authorList>
            <person name="Ban H."/>
            <person name="Sato S."/>
            <person name="Yoshikawa S."/>
            <person name="Yamada K."/>
            <person name="Nakamura Y."/>
            <person name="Ichinomiya M."/>
            <person name="Sato N."/>
            <person name="Blanc-Mathieu R."/>
            <person name="Endo H."/>
            <person name="Kuwata A."/>
            <person name="Ogata H."/>
        </authorList>
    </citation>
    <scope>NUCLEOTIDE SEQUENCE [LARGE SCALE GENOMIC DNA]</scope>
</reference>
<dbReference type="PROSITE" id="PS00108">
    <property type="entry name" value="PROTEIN_KINASE_ST"/>
    <property type="match status" value="1"/>
</dbReference>
<evidence type="ECO:0000256" key="3">
    <source>
        <dbReference type="ARBA" id="ARBA00022840"/>
    </source>
</evidence>
<evidence type="ECO:0000256" key="5">
    <source>
        <dbReference type="SAM" id="Coils"/>
    </source>
</evidence>
<dbReference type="InterPro" id="IPR008271">
    <property type="entry name" value="Ser/Thr_kinase_AS"/>
</dbReference>
<dbReference type="InterPro" id="IPR051681">
    <property type="entry name" value="Ser/Thr_Kinases-Pseudokinases"/>
</dbReference>
<accession>A0A9W7EM30</accession>
<comment type="caution">
    <text evidence="8">The sequence shown here is derived from an EMBL/GenBank/DDBJ whole genome shotgun (WGS) entry which is preliminary data.</text>
</comment>
<dbReference type="InterPro" id="IPR023393">
    <property type="entry name" value="START-like_dom_sf"/>
</dbReference>
<dbReference type="InterPro" id="IPR017441">
    <property type="entry name" value="Protein_kinase_ATP_BS"/>
</dbReference>
<keyword evidence="1" id="KW-0808">Transferase</keyword>
<dbReference type="InterPro" id="IPR001245">
    <property type="entry name" value="Ser-Thr/Tyr_kinase_cat_dom"/>
</dbReference>
<evidence type="ECO:0000256" key="2">
    <source>
        <dbReference type="ARBA" id="ARBA00022741"/>
    </source>
</evidence>
<sequence length="589" mass="67355">MKVMATALENLSNERRDELEAVLIESKEVRLNNMLGKGGNGEVHLAMYQNQKVAMKTLLRIDENTMTRFRFECFLMKELRHPNIVKLVGVCWDENMVGLCLEFVPNGTLEHGLRQDVVEYMPEDLALVGEVQEKANSVKLHCENLTDGWRNAQELNTFANILEAWSSNTRQDFNEEKAKSFKTYIEDYDWLGKKNKYGYLNKFKTITRLPFLAPRCTVYKGVESYIGGGVYINASVNCESELVPHDPDFVRGNMKASRQLFMPVQEKDSTEIRTRVYRYVIVDLKLPNIVNIMGQNVFVKESGKHMNYTPTLKGGLTWNGLLHNIMHQLASTMAYVHQARYYDEKKHEYCNQIIHWDLKPDNILLTKAFDCKLADFGEARAVDKDFTMSVVGTPLYVAPEVMKSEHYNTTVDSYSFGVVLAACIMRRMNFEIRDEFSEMPEPDLTLLSEEDDILYHERASRETYTDVEKVRAYSVVTVASDSGGSRSNSFTTGNTVLEQSNSGSDRDSSSFRRESAPVVVYDFKKIKAEALLSLAVVLDLEQAEKDKEKERADNEMLKRQESELENQQLVQNFKELESAVSMNAAEAVL</sequence>